<name>A0A9I9DSI9_CUCME</name>
<evidence type="ECO:0000313" key="1">
    <source>
        <dbReference type="EnsemblPlants" id="MELO3C023459.2.1"/>
    </source>
</evidence>
<sequence>MGKGIGEQCSCGVKATAEFERGGSKKAWPLLFSILLHPNERLFGQTWPLERGLFRGPHRPHGPVQLLRG</sequence>
<accession>A0A9I9DSI9</accession>
<dbReference type="Gramene" id="MELO3C023459.2.1">
    <property type="protein sequence ID" value="MELO3C023459.2.1"/>
    <property type="gene ID" value="MELO3C023459.2"/>
</dbReference>
<dbReference type="EnsemblPlants" id="MELO3C023459.2.1">
    <property type="protein sequence ID" value="MELO3C023459.2.1"/>
    <property type="gene ID" value="MELO3C023459.2"/>
</dbReference>
<protein>
    <submittedName>
        <fullName evidence="1">Uncharacterized protein</fullName>
    </submittedName>
</protein>
<organism evidence="1">
    <name type="scientific">Cucumis melo</name>
    <name type="common">Muskmelon</name>
    <dbReference type="NCBI Taxonomy" id="3656"/>
    <lineage>
        <taxon>Eukaryota</taxon>
        <taxon>Viridiplantae</taxon>
        <taxon>Streptophyta</taxon>
        <taxon>Embryophyta</taxon>
        <taxon>Tracheophyta</taxon>
        <taxon>Spermatophyta</taxon>
        <taxon>Magnoliopsida</taxon>
        <taxon>eudicotyledons</taxon>
        <taxon>Gunneridae</taxon>
        <taxon>Pentapetalae</taxon>
        <taxon>rosids</taxon>
        <taxon>fabids</taxon>
        <taxon>Cucurbitales</taxon>
        <taxon>Cucurbitaceae</taxon>
        <taxon>Benincaseae</taxon>
        <taxon>Cucumis</taxon>
    </lineage>
</organism>
<reference evidence="1" key="1">
    <citation type="submission" date="2023-03" db="UniProtKB">
        <authorList>
            <consortium name="EnsemblPlants"/>
        </authorList>
    </citation>
    <scope>IDENTIFICATION</scope>
</reference>
<proteinExistence type="predicted"/>
<dbReference type="AlphaFoldDB" id="A0A9I9DSI9"/>